<evidence type="ECO:0000256" key="1">
    <source>
        <dbReference type="SAM" id="Phobius"/>
    </source>
</evidence>
<sequence length="94" mass="10754">MQLERIINGFLAIWSFEIITMETVVFASVQLRTTRVPGFGRFDVIEEMAMLWRIGYIFLLPVSIYSSTSIVTKRNVISPFMGNVLLDTVADVNY</sequence>
<dbReference type="EMBL" id="KZ269981">
    <property type="protein sequence ID" value="OZC11209.1"/>
    <property type="molecule type" value="Genomic_DNA"/>
</dbReference>
<name>A0A238C169_9BILA</name>
<feature type="transmembrane region" description="Helical" evidence="1">
    <location>
        <begin position="50"/>
        <end position="71"/>
    </location>
</feature>
<keyword evidence="1" id="KW-1133">Transmembrane helix</keyword>
<reference evidence="2 3" key="1">
    <citation type="submission" date="2015-12" db="EMBL/GenBank/DDBJ databases">
        <title>Draft genome of the nematode, Onchocerca flexuosa.</title>
        <authorList>
            <person name="Mitreva M."/>
        </authorList>
    </citation>
    <scope>NUCLEOTIDE SEQUENCE [LARGE SCALE GENOMIC DNA]</scope>
    <source>
        <strain evidence="2">Red Deer</strain>
    </source>
</reference>
<keyword evidence="3" id="KW-1185">Reference proteome</keyword>
<organism evidence="2 3">
    <name type="scientific">Onchocerca flexuosa</name>
    <dbReference type="NCBI Taxonomy" id="387005"/>
    <lineage>
        <taxon>Eukaryota</taxon>
        <taxon>Metazoa</taxon>
        <taxon>Ecdysozoa</taxon>
        <taxon>Nematoda</taxon>
        <taxon>Chromadorea</taxon>
        <taxon>Rhabditida</taxon>
        <taxon>Spirurina</taxon>
        <taxon>Spiruromorpha</taxon>
        <taxon>Filarioidea</taxon>
        <taxon>Onchocercidae</taxon>
        <taxon>Onchocerca</taxon>
    </lineage>
</organism>
<evidence type="ECO:0000313" key="2">
    <source>
        <dbReference type="EMBL" id="OZC11209.1"/>
    </source>
</evidence>
<dbReference type="AlphaFoldDB" id="A0A238C169"/>
<keyword evidence="1" id="KW-0472">Membrane</keyword>
<feature type="transmembrane region" description="Helical" evidence="1">
    <location>
        <begin position="6"/>
        <end position="29"/>
    </location>
</feature>
<dbReference type="Proteomes" id="UP000242913">
    <property type="component" value="Unassembled WGS sequence"/>
</dbReference>
<protein>
    <submittedName>
        <fullName evidence="2">Uncharacterized protein</fullName>
    </submittedName>
</protein>
<proteinExistence type="predicted"/>
<keyword evidence="1" id="KW-0812">Transmembrane</keyword>
<gene>
    <name evidence="2" type="ORF">X798_01625</name>
</gene>
<evidence type="ECO:0000313" key="3">
    <source>
        <dbReference type="Proteomes" id="UP000242913"/>
    </source>
</evidence>
<accession>A0A238C169</accession>